<evidence type="ECO:0000259" key="1">
    <source>
        <dbReference type="Pfam" id="PF00534"/>
    </source>
</evidence>
<dbReference type="InterPro" id="IPR001296">
    <property type="entry name" value="Glyco_trans_1"/>
</dbReference>
<dbReference type="EMBL" id="BAABRT010000010">
    <property type="protein sequence ID" value="GAA5525042.1"/>
    <property type="molecule type" value="Genomic_DNA"/>
</dbReference>
<evidence type="ECO:0000313" key="2">
    <source>
        <dbReference type="EMBL" id="GAA5525042.1"/>
    </source>
</evidence>
<evidence type="ECO:0000313" key="3">
    <source>
        <dbReference type="Proteomes" id="UP001408594"/>
    </source>
</evidence>
<reference evidence="2 3" key="1">
    <citation type="submission" date="2024-02" db="EMBL/GenBank/DDBJ databases">
        <title>Microbulbifer aestuariivivens NBRC 112533.</title>
        <authorList>
            <person name="Ichikawa N."/>
            <person name="Katano-Makiyama Y."/>
            <person name="Hidaka K."/>
        </authorList>
    </citation>
    <scope>NUCLEOTIDE SEQUENCE [LARGE SCALE GENOMIC DNA]</scope>
    <source>
        <strain evidence="2 3">NBRC 112533</strain>
    </source>
</reference>
<sequence length="314" mass="34740">MIKALHAVHVEFHLIFKLLCQRGQAVYRPINGGYGQIYDVIYLFTCRILKSNIFIHHHSFNYLNSYSRLFRLLLVAAGGRVTHVVLGEKMKADLCTRYSLNPANIIIVSNLAFFDNANSFEHWAGKSLVLGHLANLSVEKGVDDFISVCRALSDAGISFKGVIAGPISDAGSSSLIEAACLEMRQVEYIGPVYGDAKVEFFRSLDIFVFLSKYKNEAEPLVLYEAAEHGVFLIGTERGCMAPVIKSLHGFVVEDCSDTVSEVVLEIYNIIDGDVLTCDAREYRRGLFNAMRSQAAGNLKALINLMGEKFVSGPV</sequence>
<proteinExistence type="predicted"/>
<comment type="caution">
    <text evidence="2">The sequence shown here is derived from an EMBL/GenBank/DDBJ whole genome shotgun (WGS) entry which is preliminary data.</text>
</comment>
<protein>
    <recommendedName>
        <fullName evidence="1">Glycosyl transferase family 1 domain-containing protein</fullName>
    </recommendedName>
</protein>
<dbReference type="Proteomes" id="UP001408594">
    <property type="component" value="Unassembled WGS sequence"/>
</dbReference>
<accession>A0ABP9WPC8</accession>
<gene>
    <name evidence="2" type="ORF">Maes01_01602</name>
</gene>
<dbReference type="Gene3D" id="3.40.50.2000">
    <property type="entry name" value="Glycogen Phosphorylase B"/>
    <property type="match status" value="1"/>
</dbReference>
<name>A0ABP9WPC8_9GAMM</name>
<keyword evidence="3" id="KW-1185">Reference proteome</keyword>
<dbReference type="SUPFAM" id="SSF53756">
    <property type="entry name" value="UDP-Glycosyltransferase/glycogen phosphorylase"/>
    <property type="match status" value="1"/>
</dbReference>
<organism evidence="2 3">
    <name type="scientific">Microbulbifer aestuariivivens</name>
    <dbReference type="NCBI Taxonomy" id="1908308"/>
    <lineage>
        <taxon>Bacteria</taxon>
        <taxon>Pseudomonadati</taxon>
        <taxon>Pseudomonadota</taxon>
        <taxon>Gammaproteobacteria</taxon>
        <taxon>Cellvibrionales</taxon>
        <taxon>Microbulbiferaceae</taxon>
        <taxon>Microbulbifer</taxon>
    </lineage>
</organism>
<dbReference type="Pfam" id="PF00534">
    <property type="entry name" value="Glycos_transf_1"/>
    <property type="match status" value="1"/>
</dbReference>
<feature type="domain" description="Glycosyl transferase family 1" evidence="1">
    <location>
        <begin position="123"/>
        <end position="258"/>
    </location>
</feature>